<dbReference type="Proteomes" id="UP000176228">
    <property type="component" value="Unassembled WGS sequence"/>
</dbReference>
<dbReference type="InterPro" id="IPR029044">
    <property type="entry name" value="Nucleotide-diphossugar_trans"/>
</dbReference>
<dbReference type="AlphaFoldDB" id="A0A1F6BCI0"/>
<dbReference type="EMBL" id="MFJU01000033">
    <property type="protein sequence ID" value="OGG34600.1"/>
    <property type="molecule type" value="Genomic_DNA"/>
</dbReference>
<dbReference type="Gene3D" id="3.90.550.10">
    <property type="entry name" value="Spore Coat Polysaccharide Biosynthesis Protein SpsA, Chain A"/>
    <property type="match status" value="1"/>
</dbReference>
<dbReference type="Pfam" id="PF00535">
    <property type="entry name" value="Glycos_transf_2"/>
    <property type="match status" value="1"/>
</dbReference>
<dbReference type="InterPro" id="IPR001173">
    <property type="entry name" value="Glyco_trans_2-like"/>
</dbReference>
<dbReference type="SUPFAM" id="SSF53448">
    <property type="entry name" value="Nucleotide-diphospho-sugar transferases"/>
    <property type="match status" value="1"/>
</dbReference>
<dbReference type="InterPro" id="IPR050834">
    <property type="entry name" value="Glycosyltransf_2"/>
</dbReference>
<sequence>MITYPLVKNPLISVVIPAFNEEKYLPACLDAIQKQSFRDFELIVVDNNSTDKTASIAKHFGAKVVRERKQGMIPARERGFHEAQAEIIARTDADTIVLPNWLKIIYSTFQKNPKVVAMTGAWLSPTRKIPHKVLSEYTYLISVKLGELLSGHVYLLGPNMALRKSAWEKIKVNTNDKQVHEDIDLSCHMAKVGKIIYNKNLKVIFSLRRVTENPTKGLSRYIGEYPVRYIKTLYYNKSGIFSKVNFKH</sequence>
<name>A0A1F6BCI0_9BACT</name>
<evidence type="ECO:0000259" key="1">
    <source>
        <dbReference type="Pfam" id="PF00535"/>
    </source>
</evidence>
<dbReference type="PANTHER" id="PTHR43685:SF14">
    <property type="entry name" value="GLYCOSYLTRANSFERASE 2-LIKE DOMAIN-CONTAINING PROTEIN"/>
    <property type="match status" value="1"/>
</dbReference>
<proteinExistence type="predicted"/>
<accession>A0A1F6BCI0</accession>
<comment type="caution">
    <text evidence="2">The sequence shown here is derived from an EMBL/GenBank/DDBJ whole genome shotgun (WGS) entry which is preliminary data.</text>
</comment>
<dbReference type="CDD" id="cd00761">
    <property type="entry name" value="Glyco_tranf_GTA_type"/>
    <property type="match status" value="1"/>
</dbReference>
<reference evidence="2 3" key="1">
    <citation type="journal article" date="2016" name="Nat. Commun.">
        <title>Thousands of microbial genomes shed light on interconnected biogeochemical processes in an aquifer system.</title>
        <authorList>
            <person name="Anantharaman K."/>
            <person name="Brown C.T."/>
            <person name="Hug L.A."/>
            <person name="Sharon I."/>
            <person name="Castelle C.J."/>
            <person name="Probst A.J."/>
            <person name="Thomas B.C."/>
            <person name="Singh A."/>
            <person name="Wilkins M.J."/>
            <person name="Karaoz U."/>
            <person name="Brodie E.L."/>
            <person name="Williams K.H."/>
            <person name="Hubbard S.S."/>
            <person name="Banfield J.F."/>
        </authorList>
    </citation>
    <scope>NUCLEOTIDE SEQUENCE [LARGE SCALE GENOMIC DNA]</scope>
</reference>
<organism evidence="2 3">
    <name type="scientific">Candidatus Gottesmanbacteria bacterium RIFCSPLOWO2_01_FULL_42_22</name>
    <dbReference type="NCBI Taxonomy" id="1798391"/>
    <lineage>
        <taxon>Bacteria</taxon>
        <taxon>Candidatus Gottesmaniibacteriota</taxon>
    </lineage>
</organism>
<gene>
    <name evidence="2" type="ORF">A2968_02050</name>
</gene>
<dbReference type="STRING" id="1798391.A2968_02050"/>
<dbReference type="PANTHER" id="PTHR43685">
    <property type="entry name" value="GLYCOSYLTRANSFERASE"/>
    <property type="match status" value="1"/>
</dbReference>
<evidence type="ECO:0000313" key="3">
    <source>
        <dbReference type="Proteomes" id="UP000176228"/>
    </source>
</evidence>
<protein>
    <recommendedName>
        <fullName evidence="1">Glycosyltransferase 2-like domain-containing protein</fullName>
    </recommendedName>
</protein>
<feature type="domain" description="Glycosyltransferase 2-like" evidence="1">
    <location>
        <begin position="13"/>
        <end position="129"/>
    </location>
</feature>
<evidence type="ECO:0000313" key="2">
    <source>
        <dbReference type="EMBL" id="OGG34600.1"/>
    </source>
</evidence>